<name>G6XK86_9PROT</name>
<dbReference type="AlphaFoldDB" id="G6XK86"/>
<organism evidence="2 3">
    <name type="scientific">Gluconobacter morbifer G707</name>
    <dbReference type="NCBI Taxonomy" id="1088869"/>
    <lineage>
        <taxon>Bacteria</taxon>
        <taxon>Pseudomonadati</taxon>
        <taxon>Pseudomonadota</taxon>
        <taxon>Alphaproteobacteria</taxon>
        <taxon>Acetobacterales</taxon>
        <taxon>Acetobacteraceae</taxon>
        <taxon>Gluconobacter</taxon>
    </lineage>
</organism>
<feature type="region of interest" description="Disordered" evidence="1">
    <location>
        <begin position="1"/>
        <end position="21"/>
    </location>
</feature>
<reference evidence="2 3" key="1">
    <citation type="submission" date="2011-10" db="EMBL/GenBank/DDBJ databases">
        <title>Genome sequence of Gluconobacter morbifer G707, isolated from Drosophila gut.</title>
        <authorList>
            <person name="Lee W.-J."/>
            <person name="Kim E.-K."/>
        </authorList>
    </citation>
    <scope>NUCLEOTIDE SEQUENCE [LARGE SCALE GENOMIC DNA]</scope>
    <source>
        <strain evidence="2 3">G707</strain>
    </source>
</reference>
<evidence type="ECO:0000313" key="3">
    <source>
        <dbReference type="Proteomes" id="UP000004949"/>
    </source>
</evidence>
<dbReference type="EMBL" id="AGQV01000006">
    <property type="protein sequence ID" value="EHH67682.1"/>
    <property type="molecule type" value="Genomic_DNA"/>
</dbReference>
<sequence length="97" mass="10934">MRPSRDQEREDSTGTVNKVLTPLSPRQRRLTAGTEQKYRLALALRMDTGHYAGTCQRLVMIPPRQPFPTTPRSDRQDSFMAASCDMSSPWPEQAPSA</sequence>
<proteinExistence type="predicted"/>
<protein>
    <submittedName>
        <fullName evidence="2">Uncharacterized protein</fullName>
    </submittedName>
</protein>
<dbReference type="Proteomes" id="UP000004949">
    <property type="component" value="Unassembled WGS sequence"/>
</dbReference>
<keyword evidence="3" id="KW-1185">Reference proteome</keyword>
<evidence type="ECO:0000313" key="2">
    <source>
        <dbReference type="EMBL" id="EHH67682.1"/>
    </source>
</evidence>
<gene>
    <name evidence="2" type="ORF">GMO_19020</name>
</gene>
<dbReference type="STRING" id="1088869.GMO_19020"/>
<feature type="region of interest" description="Disordered" evidence="1">
    <location>
        <begin position="62"/>
        <end position="97"/>
    </location>
</feature>
<dbReference type="PATRIC" id="fig|1088869.3.peg.1897"/>
<accession>G6XK86</accession>
<comment type="caution">
    <text evidence="2">The sequence shown here is derived from an EMBL/GenBank/DDBJ whole genome shotgun (WGS) entry which is preliminary data.</text>
</comment>
<evidence type="ECO:0000256" key="1">
    <source>
        <dbReference type="SAM" id="MobiDB-lite"/>
    </source>
</evidence>
<feature type="compositionally biased region" description="Basic and acidic residues" evidence="1">
    <location>
        <begin position="1"/>
        <end position="12"/>
    </location>
</feature>